<reference evidence="2 3" key="1">
    <citation type="submission" date="2019-04" db="EMBL/GenBank/DDBJ databases">
        <title>Azoarcus rhizosphaerae sp. nov. isolated from rhizosphere of Ficus religiosa.</title>
        <authorList>
            <person name="Lin S.-Y."/>
            <person name="Hameed A."/>
            <person name="Hsu Y.-H."/>
            <person name="Young C.-C."/>
        </authorList>
    </citation>
    <scope>NUCLEOTIDE SEQUENCE [LARGE SCALE GENOMIC DNA]</scope>
    <source>
        <strain evidence="2 3">CC-YHH848</strain>
    </source>
</reference>
<gene>
    <name evidence="2" type="primary">pilV</name>
    <name evidence="2" type="ORF">E6O51_03750</name>
</gene>
<dbReference type="EMBL" id="SSOD01000002">
    <property type="protein sequence ID" value="THF64431.1"/>
    <property type="molecule type" value="Genomic_DNA"/>
</dbReference>
<sequence length="149" mass="16110">MTLLAFKHQQGTSLLEILVAVVILSVGLLGVAGLQLTSLQSGYSAYQRSQATWLANDLADRMQAQSLTACTVYDDGSSDTKRTEWNTLLTDLLGADAEGFVGVCDSDGNVTIFVEWTDARGNIKAGGETDAGDQENRQIFEFRTRLGRS</sequence>
<dbReference type="NCBIfam" id="TIGR02523">
    <property type="entry name" value="type_IV_pilV"/>
    <property type="match status" value="1"/>
</dbReference>
<keyword evidence="1" id="KW-0472">Membrane</keyword>
<dbReference type="NCBIfam" id="TIGR02532">
    <property type="entry name" value="IV_pilin_GFxxxE"/>
    <property type="match status" value="1"/>
</dbReference>
<feature type="transmembrane region" description="Helical" evidence="1">
    <location>
        <begin position="12"/>
        <end position="34"/>
    </location>
</feature>
<dbReference type="InterPro" id="IPR012902">
    <property type="entry name" value="N_methyl_site"/>
</dbReference>
<evidence type="ECO:0000313" key="3">
    <source>
        <dbReference type="Proteomes" id="UP000307956"/>
    </source>
</evidence>
<dbReference type="AlphaFoldDB" id="A0A4S4AWP4"/>
<evidence type="ECO:0000256" key="1">
    <source>
        <dbReference type="SAM" id="Phobius"/>
    </source>
</evidence>
<accession>A0A4S4AWP4</accession>
<dbReference type="RefSeq" id="WP_136383620.1">
    <property type="nucleotide sequence ID" value="NZ_SSOD01000002.1"/>
</dbReference>
<proteinExistence type="predicted"/>
<name>A0A4S4AWP4_9RHOO</name>
<keyword evidence="3" id="KW-1185">Reference proteome</keyword>
<protein>
    <submittedName>
        <fullName evidence="2">Type IV pilus modification protein PilV</fullName>
    </submittedName>
</protein>
<dbReference type="Proteomes" id="UP000307956">
    <property type="component" value="Unassembled WGS sequence"/>
</dbReference>
<comment type="caution">
    <text evidence="2">The sequence shown here is derived from an EMBL/GenBank/DDBJ whole genome shotgun (WGS) entry which is preliminary data.</text>
</comment>
<keyword evidence="1" id="KW-1133">Transmembrane helix</keyword>
<organism evidence="2 3">
    <name type="scientific">Pseudothauera rhizosphaerae</name>
    <dbReference type="NCBI Taxonomy" id="2565932"/>
    <lineage>
        <taxon>Bacteria</taxon>
        <taxon>Pseudomonadati</taxon>
        <taxon>Pseudomonadota</taxon>
        <taxon>Betaproteobacteria</taxon>
        <taxon>Rhodocyclales</taxon>
        <taxon>Zoogloeaceae</taxon>
        <taxon>Pseudothauera</taxon>
    </lineage>
</organism>
<evidence type="ECO:0000313" key="2">
    <source>
        <dbReference type="EMBL" id="THF64431.1"/>
    </source>
</evidence>
<dbReference type="Pfam" id="PF07963">
    <property type="entry name" value="N_methyl"/>
    <property type="match status" value="1"/>
</dbReference>
<dbReference type="OrthoDB" id="8906930at2"/>
<dbReference type="InterPro" id="IPR013362">
    <property type="entry name" value="Pilus_4_PilV"/>
</dbReference>
<keyword evidence="1" id="KW-0812">Transmembrane</keyword>